<dbReference type="Pfam" id="PF11095">
    <property type="entry name" value="Gemin7"/>
    <property type="match status" value="1"/>
</dbReference>
<dbReference type="InterPro" id="IPR020338">
    <property type="entry name" value="SMN_gemin7"/>
</dbReference>
<dbReference type="AlphaFoldDB" id="A0AAN7ZGY0"/>
<comment type="caution">
    <text evidence="1">The sequence shown here is derived from an EMBL/GenBank/DDBJ whole genome shotgun (WGS) entry which is preliminary data.</text>
</comment>
<protein>
    <recommendedName>
        <fullName evidence="3">Gem-associated protein 7</fullName>
    </recommendedName>
</protein>
<gene>
    <name evidence="1" type="ORF">RI129_010269</name>
</gene>
<keyword evidence="2" id="KW-1185">Reference proteome</keyword>
<evidence type="ECO:0008006" key="3">
    <source>
        <dbReference type="Google" id="ProtNLM"/>
    </source>
</evidence>
<reference evidence="1 2" key="1">
    <citation type="journal article" date="2024" name="Insects">
        <title>An Improved Chromosome-Level Genome Assembly of the Firefly Pyrocoelia pectoralis.</title>
        <authorList>
            <person name="Fu X."/>
            <person name="Meyer-Rochow V.B."/>
            <person name="Ballantyne L."/>
            <person name="Zhu X."/>
        </authorList>
    </citation>
    <scope>NUCLEOTIDE SEQUENCE [LARGE SCALE GENOMIC DNA]</scope>
    <source>
        <strain evidence="1">XCY_ONT2</strain>
    </source>
</reference>
<sequence>MDEECDEITQARVELRERFLRLISSLCGGKECDLKLYDNNEYKCNVRAFDPSFDNMIVENLSTPHPLQNGFTIIRLNDVISIKCDVTL</sequence>
<evidence type="ECO:0000313" key="2">
    <source>
        <dbReference type="Proteomes" id="UP001329430"/>
    </source>
</evidence>
<organism evidence="1 2">
    <name type="scientific">Pyrocoelia pectoralis</name>
    <dbReference type="NCBI Taxonomy" id="417401"/>
    <lineage>
        <taxon>Eukaryota</taxon>
        <taxon>Metazoa</taxon>
        <taxon>Ecdysozoa</taxon>
        <taxon>Arthropoda</taxon>
        <taxon>Hexapoda</taxon>
        <taxon>Insecta</taxon>
        <taxon>Pterygota</taxon>
        <taxon>Neoptera</taxon>
        <taxon>Endopterygota</taxon>
        <taxon>Coleoptera</taxon>
        <taxon>Polyphaga</taxon>
        <taxon>Elateriformia</taxon>
        <taxon>Elateroidea</taxon>
        <taxon>Lampyridae</taxon>
        <taxon>Lampyrinae</taxon>
        <taxon>Pyrocoelia</taxon>
    </lineage>
</organism>
<dbReference type="Gene3D" id="2.30.30.100">
    <property type="match status" value="1"/>
</dbReference>
<dbReference type="GO" id="GO:0034719">
    <property type="term" value="C:SMN-Sm protein complex"/>
    <property type="evidence" value="ECO:0007669"/>
    <property type="project" value="InterPro"/>
</dbReference>
<proteinExistence type="predicted"/>
<evidence type="ECO:0000313" key="1">
    <source>
        <dbReference type="EMBL" id="KAK5641722.1"/>
    </source>
</evidence>
<dbReference type="EMBL" id="JAVRBK010000007">
    <property type="protein sequence ID" value="KAK5641722.1"/>
    <property type="molecule type" value="Genomic_DNA"/>
</dbReference>
<dbReference type="Proteomes" id="UP001329430">
    <property type="component" value="Chromosome 7"/>
</dbReference>
<name>A0AAN7ZGY0_9COLE</name>
<accession>A0AAN7ZGY0</accession>